<reference evidence="1 2" key="1">
    <citation type="submission" date="2021-01" db="EMBL/GenBank/DDBJ databases">
        <title>Genome seq and assembly of Devosia sp. G19.</title>
        <authorList>
            <person name="Chhetri G."/>
        </authorList>
    </citation>
    <scope>NUCLEOTIDE SEQUENCE [LARGE SCALE GENOMIC DNA]</scope>
    <source>
        <strain evidence="1 2">G19</strain>
    </source>
</reference>
<evidence type="ECO:0000313" key="2">
    <source>
        <dbReference type="Proteomes" id="UP000595460"/>
    </source>
</evidence>
<keyword evidence="2" id="KW-1185">Reference proteome</keyword>
<name>A0ABX7BT92_9HYPH</name>
<proteinExistence type="predicted"/>
<sequence length="194" mass="21036">MREGGGETGLLGGCAAVIVAHDEADSAALQAIARHVGFGSVSTVAEGPHGDDPEHSLTFFLVHFGLGIAGKTMLLSRLRGHPSDNVRFAPIVLFIPDGPGAEVLFYIEMGFDDVICLPENSHIVASRLATQIGQEHLYIETKTYLGPDRRRMELPGASHPDRKGEYEHTKLFIVRKPGIGTSVVRRQIFLKAIN</sequence>
<evidence type="ECO:0000313" key="1">
    <source>
        <dbReference type="EMBL" id="QQR35137.1"/>
    </source>
</evidence>
<organism evidence="1 2">
    <name type="scientific">Devosia oryziradicis</name>
    <dbReference type="NCBI Taxonomy" id="2801335"/>
    <lineage>
        <taxon>Bacteria</taxon>
        <taxon>Pseudomonadati</taxon>
        <taxon>Pseudomonadota</taxon>
        <taxon>Alphaproteobacteria</taxon>
        <taxon>Hyphomicrobiales</taxon>
        <taxon>Devosiaceae</taxon>
        <taxon>Devosia</taxon>
    </lineage>
</organism>
<evidence type="ECO:0008006" key="3">
    <source>
        <dbReference type="Google" id="ProtNLM"/>
    </source>
</evidence>
<dbReference type="RefSeq" id="WP_201654166.1">
    <property type="nucleotide sequence ID" value="NZ_CP068047.1"/>
</dbReference>
<gene>
    <name evidence="1" type="ORF">JI749_12230</name>
</gene>
<protein>
    <recommendedName>
        <fullName evidence="3">Response regulatory domain-containing protein</fullName>
    </recommendedName>
</protein>
<dbReference type="EMBL" id="CP068047">
    <property type="protein sequence ID" value="QQR35137.1"/>
    <property type="molecule type" value="Genomic_DNA"/>
</dbReference>
<accession>A0ABX7BT92</accession>
<dbReference type="Proteomes" id="UP000595460">
    <property type="component" value="Chromosome"/>
</dbReference>